<evidence type="ECO:0000313" key="2">
    <source>
        <dbReference type="EMBL" id="PQO45223.1"/>
    </source>
</evidence>
<accession>A0A2S8GLA9</accession>
<reference evidence="2 3" key="1">
    <citation type="submission" date="2018-02" db="EMBL/GenBank/DDBJ databases">
        <title>Comparative genomes isolates from brazilian mangrove.</title>
        <authorList>
            <person name="Araujo J.E."/>
            <person name="Taketani R.G."/>
            <person name="Silva M.C.P."/>
            <person name="Loureco M.V."/>
            <person name="Andreote F.D."/>
        </authorList>
    </citation>
    <scope>NUCLEOTIDE SEQUENCE [LARGE SCALE GENOMIC DNA]</scope>
    <source>
        <strain evidence="2 3">Nap-Phe MGV</strain>
    </source>
</reference>
<comment type="caution">
    <text evidence="2">The sequence shown here is derived from an EMBL/GenBank/DDBJ whole genome shotgun (WGS) entry which is preliminary data.</text>
</comment>
<name>A0A2S8GLA9_9BACT</name>
<evidence type="ECO:0000313" key="3">
    <source>
        <dbReference type="Proteomes" id="UP000237819"/>
    </source>
</evidence>
<dbReference type="EMBL" id="PUHZ01000015">
    <property type="protein sequence ID" value="PQO45223.1"/>
    <property type="molecule type" value="Genomic_DNA"/>
</dbReference>
<organism evidence="2 3">
    <name type="scientific">Blastopirellula marina</name>
    <dbReference type="NCBI Taxonomy" id="124"/>
    <lineage>
        <taxon>Bacteria</taxon>
        <taxon>Pseudomonadati</taxon>
        <taxon>Planctomycetota</taxon>
        <taxon>Planctomycetia</taxon>
        <taxon>Pirellulales</taxon>
        <taxon>Pirellulaceae</taxon>
        <taxon>Blastopirellula</taxon>
    </lineage>
</organism>
<keyword evidence="1" id="KW-0812">Transmembrane</keyword>
<dbReference type="RefSeq" id="WP_105336203.1">
    <property type="nucleotide sequence ID" value="NZ_PUHZ01000015.1"/>
</dbReference>
<feature type="transmembrane region" description="Helical" evidence="1">
    <location>
        <begin position="20"/>
        <end position="44"/>
    </location>
</feature>
<sequence length="112" mass="12302">MATDNAEPSTTEEEPPRPSWLLVIFSLVNMALGVALNAVGLVGVEPFQRNYQELAGGQMKLKEISSRESVPVPGTTRGLLKDKHDVTKGFGVMVYDADSGTTYYHEFNARKE</sequence>
<proteinExistence type="predicted"/>
<dbReference type="Proteomes" id="UP000237819">
    <property type="component" value="Unassembled WGS sequence"/>
</dbReference>
<dbReference type="AlphaFoldDB" id="A0A2S8GLA9"/>
<keyword evidence="1" id="KW-0472">Membrane</keyword>
<keyword evidence="1" id="KW-1133">Transmembrane helix</keyword>
<protein>
    <submittedName>
        <fullName evidence="2">Uncharacterized protein</fullName>
    </submittedName>
</protein>
<gene>
    <name evidence="2" type="ORF">C5Y93_14770</name>
</gene>
<evidence type="ECO:0000256" key="1">
    <source>
        <dbReference type="SAM" id="Phobius"/>
    </source>
</evidence>